<sequence length="71" mass="7753">MVTTTRSFASAPVMSLLCCIREQLPLNHPDLGLLLYHLQPMLAAIAKHGKNANRVAEFLDELKGQGAAPLR</sequence>
<organism evidence="1">
    <name type="scientific">Pseudomonas peradeniyensis</name>
    <dbReference type="NCBI Taxonomy" id="2745488"/>
    <lineage>
        <taxon>Bacteria</taxon>
        <taxon>Pseudomonadati</taxon>
        <taxon>Pseudomonadota</taxon>
        <taxon>Gammaproteobacteria</taxon>
        <taxon>Pseudomonadales</taxon>
        <taxon>Pseudomonadaceae</taxon>
        <taxon>Pseudomonas</taxon>
    </lineage>
</organism>
<protein>
    <submittedName>
        <fullName evidence="1">Uncharacterized protein</fullName>
    </submittedName>
</protein>
<reference evidence="1" key="1">
    <citation type="journal article" date="2020" name="Microorganisms">
        <title>Reliable Identification of Environmental Pseudomonas Isolates Using the rpoD Gene.</title>
        <authorList>
            <consortium name="The Broad Institute Genome Sequencing Platform"/>
            <person name="Girard L."/>
            <person name="Lood C."/>
            <person name="Rokni-Zadeh H."/>
            <person name="van Noort V."/>
            <person name="Lavigne R."/>
            <person name="De Mot R."/>
        </authorList>
    </citation>
    <scope>NUCLEOTIDE SEQUENCE</scope>
    <source>
        <strain evidence="1">BW13M1</strain>
    </source>
</reference>
<dbReference type="AlphaFoldDB" id="A0A923G753"/>
<accession>A0A923G753</accession>
<evidence type="ECO:0000313" key="1">
    <source>
        <dbReference type="EMBL" id="MBC3445439.1"/>
    </source>
</evidence>
<name>A0A923G753_9PSED</name>
<dbReference type="EMBL" id="JABWRJ010000006">
    <property type="protein sequence ID" value="MBC3445439.1"/>
    <property type="molecule type" value="Genomic_DNA"/>
</dbReference>
<comment type="caution">
    <text evidence="1">The sequence shown here is derived from an EMBL/GenBank/DDBJ whole genome shotgun (WGS) entry which is preliminary data.</text>
</comment>
<gene>
    <name evidence="1" type="ORF">HU751_06615</name>
</gene>
<reference evidence="1" key="2">
    <citation type="submission" date="2020-07" db="EMBL/GenBank/DDBJ databases">
        <authorList>
            <person name="Lood C."/>
            <person name="Girard L."/>
        </authorList>
    </citation>
    <scope>NUCLEOTIDE SEQUENCE</scope>
    <source>
        <strain evidence="1">BW13M1</strain>
    </source>
</reference>
<proteinExistence type="predicted"/>
<dbReference type="RefSeq" id="WP_186732532.1">
    <property type="nucleotide sequence ID" value="NZ_JABWRJ020000001.1"/>
</dbReference>